<dbReference type="RefSeq" id="XP_018039791.1">
    <property type="nucleotide sequence ID" value="XM_018186265.1"/>
</dbReference>
<reference evidence="1 2" key="1">
    <citation type="submission" date="2016-05" db="EMBL/GenBank/DDBJ databases">
        <title>Comparative analysis of secretome profiles of manganese(II)-oxidizing ascomycete fungi.</title>
        <authorList>
            <consortium name="DOE Joint Genome Institute"/>
            <person name="Zeiner C.A."/>
            <person name="Purvine S.O."/>
            <person name="Zink E.M."/>
            <person name="Wu S."/>
            <person name="Pasa-Tolic L."/>
            <person name="Chaput D.L."/>
            <person name="Haridas S."/>
            <person name="Grigoriev I.V."/>
            <person name="Santelli C.M."/>
            <person name="Hansel C.M."/>
        </authorList>
    </citation>
    <scope>NUCLEOTIDE SEQUENCE [LARGE SCALE GENOMIC DNA]</scope>
    <source>
        <strain evidence="1 2">AP3s5-JAC2a</strain>
    </source>
</reference>
<accession>A0A177CQ39</accession>
<name>A0A177CQ39_9PLEO</name>
<sequence>MDGHGVWQACWLWIRIGNWNRAFGHDTHTLFCRLTALRCRFNIDECILFTPHTLSGPRLSFQATNETFSRHATSYRTRRRRVQLSLSLSFLLTYRSNEPQRPPHRKLKQDFYGCYTCRARVLGR</sequence>
<gene>
    <name evidence="1" type="ORF">CC84DRAFT_436675</name>
</gene>
<dbReference type="GeneID" id="28769751"/>
<evidence type="ECO:0000313" key="1">
    <source>
        <dbReference type="EMBL" id="OAG09426.1"/>
    </source>
</evidence>
<organism evidence="1 2">
    <name type="scientific">Paraphaeosphaeria sporulosa</name>
    <dbReference type="NCBI Taxonomy" id="1460663"/>
    <lineage>
        <taxon>Eukaryota</taxon>
        <taxon>Fungi</taxon>
        <taxon>Dikarya</taxon>
        <taxon>Ascomycota</taxon>
        <taxon>Pezizomycotina</taxon>
        <taxon>Dothideomycetes</taxon>
        <taxon>Pleosporomycetidae</taxon>
        <taxon>Pleosporales</taxon>
        <taxon>Massarineae</taxon>
        <taxon>Didymosphaeriaceae</taxon>
        <taxon>Paraphaeosphaeria</taxon>
    </lineage>
</organism>
<evidence type="ECO:0000313" key="2">
    <source>
        <dbReference type="Proteomes" id="UP000077069"/>
    </source>
</evidence>
<protein>
    <submittedName>
        <fullName evidence="1">Uncharacterized protein</fullName>
    </submittedName>
</protein>
<dbReference type="InParanoid" id="A0A177CQ39"/>
<dbReference type="Proteomes" id="UP000077069">
    <property type="component" value="Unassembled WGS sequence"/>
</dbReference>
<proteinExistence type="predicted"/>
<keyword evidence="2" id="KW-1185">Reference proteome</keyword>
<dbReference type="AlphaFoldDB" id="A0A177CQ39"/>
<dbReference type="EMBL" id="KV441549">
    <property type="protein sequence ID" value="OAG09426.1"/>
    <property type="molecule type" value="Genomic_DNA"/>
</dbReference>